<accession>A0A1M5MUI9</accession>
<evidence type="ECO:0000313" key="2">
    <source>
        <dbReference type="EMBL" id="SHG80549.1"/>
    </source>
</evidence>
<dbReference type="Pfam" id="PF15418">
    <property type="entry name" value="DUF4625"/>
    <property type="match status" value="1"/>
</dbReference>
<feature type="chain" id="PRO_5009912434" description="DUF4625 domain-containing protein" evidence="1">
    <location>
        <begin position="32"/>
        <end position="167"/>
    </location>
</feature>
<dbReference type="RefSeq" id="WP_073409397.1">
    <property type="nucleotide sequence ID" value="NZ_FQWH01000004.1"/>
</dbReference>
<proteinExistence type="predicted"/>
<keyword evidence="1" id="KW-0732">Signal</keyword>
<evidence type="ECO:0000256" key="1">
    <source>
        <dbReference type="SAM" id="SignalP"/>
    </source>
</evidence>
<evidence type="ECO:0008006" key="4">
    <source>
        <dbReference type="Google" id="ProtNLM"/>
    </source>
</evidence>
<dbReference type="PROSITE" id="PS51257">
    <property type="entry name" value="PROKAR_LIPOPROTEIN"/>
    <property type="match status" value="1"/>
</dbReference>
<gene>
    <name evidence="2" type="ORF">SAMN05444388_104298</name>
</gene>
<dbReference type="AlphaFoldDB" id="A0A1M5MUI9"/>
<dbReference type="Proteomes" id="UP000184112">
    <property type="component" value="Unassembled WGS sequence"/>
</dbReference>
<dbReference type="EMBL" id="FQWH01000004">
    <property type="protein sequence ID" value="SHG80549.1"/>
    <property type="molecule type" value="Genomic_DNA"/>
</dbReference>
<name>A0A1M5MUI9_FLAJO</name>
<dbReference type="InterPro" id="IPR027829">
    <property type="entry name" value="DUF4625"/>
</dbReference>
<sequence length="167" mass="18728">MKKVQIKWSRITTAKKIIALVLGFLVFTACSSDNDSVDTEYPVIDISASNAFPVQCSQMNRGQKITFRAAFSDNAALGSYSVDIHHNFDHHTHSTEVSDCETDPVKKPVKPLLYINSVTIPEGLKKYEAVQEITIPEDIDPGDYHFMIRLTDKEGWQTIKGLSIKIL</sequence>
<protein>
    <recommendedName>
        <fullName evidence="4">DUF4625 domain-containing protein</fullName>
    </recommendedName>
</protein>
<feature type="signal peptide" evidence="1">
    <location>
        <begin position="1"/>
        <end position="31"/>
    </location>
</feature>
<evidence type="ECO:0000313" key="3">
    <source>
        <dbReference type="Proteomes" id="UP000184112"/>
    </source>
</evidence>
<organism evidence="2 3">
    <name type="scientific">Flavobacterium johnsoniae</name>
    <name type="common">Cytophaga johnsonae</name>
    <dbReference type="NCBI Taxonomy" id="986"/>
    <lineage>
        <taxon>Bacteria</taxon>
        <taxon>Pseudomonadati</taxon>
        <taxon>Bacteroidota</taxon>
        <taxon>Flavobacteriia</taxon>
        <taxon>Flavobacteriales</taxon>
        <taxon>Flavobacteriaceae</taxon>
        <taxon>Flavobacterium</taxon>
    </lineage>
</organism>
<reference evidence="2 3" key="1">
    <citation type="submission" date="2016-11" db="EMBL/GenBank/DDBJ databases">
        <authorList>
            <person name="Jaros S."/>
            <person name="Januszkiewicz K."/>
            <person name="Wedrychowicz H."/>
        </authorList>
    </citation>
    <scope>NUCLEOTIDE SEQUENCE [LARGE SCALE GENOMIC DNA]</scope>
    <source>
        <strain evidence="2 3">DSM 6792</strain>
    </source>
</reference>